<dbReference type="GO" id="GO:0004190">
    <property type="term" value="F:aspartic-type endopeptidase activity"/>
    <property type="evidence" value="ECO:0007669"/>
    <property type="project" value="InterPro"/>
</dbReference>
<sequence length="194" mass="19995">MTSPARTPALVERIVSDVRPNWRSIAVWGVVAVVWATWLTGPGWSTPVFVVAAVAGAALGVIDGRDHRLPDAIVYPTLCASAVLLVAGAAVTGAWGDLARAGLCAAAFGVAFLGLSLVGPWGLGLGDVKLAVLLGMLAGWQGWQAALWAGVLPFLLGGIVAAGLLISRRATRQSMLPFGPFMLVGAAVAMTWTR</sequence>
<dbReference type="OrthoDB" id="2087435at2"/>
<dbReference type="Proteomes" id="UP000224130">
    <property type="component" value="Unassembled WGS sequence"/>
</dbReference>
<keyword evidence="5" id="KW-1185">Reference proteome</keyword>
<proteinExistence type="inferred from homology"/>
<evidence type="ECO:0000313" key="5">
    <source>
        <dbReference type="Proteomes" id="UP000224130"/>
    </source>
</evidence>
<keyword evidence="2" id="KW-1133">Transmembrane helix</keyword>
<dbReference type="AlphaFoldDB" id="A0A2A9EZ16"/>
<dbReference type="InterPro" id="IPR000045">
    <property type="entry name" value="Prepilin_IV_endopep_pep"/>
</dbReference>
<dbReference type="GO" id="GO:0006465">
    <property type="term" value="P:signal peptide processing"/>
    <property type="evidence" value="ECO:0007669"/>
    <property type="project" value="TreeGrafter"/>
</dbReference>
<evidence type="ECO:0000313" key="4">
    <source>
        <dbReference type="EMBL" id="PFG43791.1"/>
    </source>
</evidence>
<feature type="transmembrane region" description="Helical" evidence="2">
    <location>
        <begin position="146"/>
        <end position="167"/>
    </location>
</feature>
<dbReference type="PANTHER" id="PTHR30487:SF0">
    <property type="entry name" value="PREPILIN LEADER PEPTIDASE_N-METHYLTRANSFERASE-RELATED"/>
    <property type="match status" value="1"/>
</dbReference>
<feature type="transmembrane region" description="Helical" evidence="2">
    <location>
        <begin position="74"/>
        <end position="92"/>
    </location>
</feature>
<organism evidence="4 5">
    <name type="scientific">Isoptericola jiangsuensis</name>
    <dbReference type="NCBI Taxonomy" id="548579"/>
    <lineage>
        <taxon>Bacteria</taxon>
        <taxon>Bacillati</taxon>
        <taxon>Actinomycetota</taxon>
        <taxon>Actinomycetes</taxon>
        <taxon>Micrococcales</taxon>
        <taxon>Promicromonosporaceae</taxon>
        <taxon>Isoptericola</taxon>
    </lineage>
</organism>
<protein>
    <submittedName>
        <fullName evidence="4">Leader peptidase (Prepilin peptidase)/N-methyltransferase</fullName>
    </submittedName>
</protein>
<keyword evidence="4" id="KW-0489">Methyltransferase</keyword>
<feature type="transmembrane region" description="Helical" evidence="2">
    <location>
        <begin position="174"/>
        <end position="192"/>
    </location>
</feature>
<dbReference type="GO" id="GO:0008168">
    <property type="term" value="F:methyltransferase activity"/>
    <property type="evidence" value="ECO:0007669"/>
    <property type="project" value="UniProtKB-KW"/>
</dbReference>
<evidence type="ECO:0000259" key="3">
    <source>
        <dbReference type="Pfam" id="PF01478"/>
    </source>
</evidence>
<dbReference type="PANTHER" id="PTHR30487">
    <property type="entry name" value="TYPE 4 PREPILIN-LIKE PROTEINS LEADER PEPTIDE-PROCESSING ENZYME"/>
    <property type="match status" value="1"/>
</dbReference>
<keyword evidence="2" id="KW-0812">Transmembrane</keyword>
<feature type="transmembrane region" description="Helical" evidence="2">
    <location>
        <begin position="44"/>
        <end position="62"/>
    </location>
</feature>
<feature type="domain" description="Prepilin type IV endopeptidase peptidase" evidence="3">
    <location>
        <begin position="53"/>
        <end position="164"/>
    </location>
</feature>
<dbReference type="EMBL" id="PDJJ01000001">
    <property type="protein sequence ID" value="PFG43791.1"/>
    <property type="molecule type" value="Genomic_DNA"/>
</dbReference>
<accession>A0A2A9EZ16</accession>
<dbReference type="GO" id="GO:0032259">
    <property type="term" value="P:methylation"/>
    <property type="evidence" value="ECO:0007669"/>
    <property type="project" value="UniProtKB-KW"/>
</dbReference>
<dbReference type="GO" id="GO:0005886">
    <property type="term" value="C:plasma membrane"/>
    <property type="evidence" value="ECO:0007669"/>
    <property type="project" value="TreeGrafter"/>
</dbReference>
<comment type="similarity">
    <text evidence="1">Belongs to the peptidase A24 family.</text>
</comment>
<reference evidence="4 5" key="1">
    <citation type="submission" date="2017-10" db="EMBL/GenBank/DDBJ databases">
        <title>Sequencing the genomes of 1000 actinobacteria strains.</title>
        <authorList>
            <person name="Klenk H.-P."/>
        </authorList>
    </citation>
    <scope>NUCLEOTIDE SEQUENCE [LARGE SCALE GENOMIC DNA]</scope>
    <source>
        <strain evidence="4 5">DSM 21863</strain>
    </source>
</reference>
<evidence type="ECO:0000256" key="1">
    <source>
        <dbReference type="ARBA" id="ARBA00005801"/>
    </source>
</evidence>
<feature type="transmembrane region" description="Helical" evidence="2">
    <location>
        <begin position="98"/>
        <end position="115"/>
    </location>
</feature>
<keyword evidence="2" id="KW-0472">Membrane</keyword>
<name>A0A2A9EZ16_9MICO</name>
<keyword evidence="4" id="KW-0808">Transferase</keyword>
<comment type="caution">
    <text evidence="4">The sequence shown here is derived from an EMBL/GenBank/DDBJ whole genome shotgun (WGS) entry which is preliminary data.</text>
</comment>
<dbReference type="Gene3D" id="1.20.120.1220">
    <property type="match status" value="1"/>
</dbReference>
<evidence type="ECO:0000256" key="2">
    <source>
        <dbReference type="SAM" id="Phobius"/>
    </source>
</evidence>
<gene>
    <name evidence="4" type="ORF">ATJ88_2501</name>
</gene>
<dbReference type="InterPro" id="IPR050882">
    <property type="entry name" value="Prepilin_peptidase/N-MTase"/>
</dbReference>
<dbReference type="Pfam" id="PF01478">
    <property type="entry name" value="Peptidase_A24"/>
    <property type="match status" value="1"/>
</dbReference>